<dbReference type="GO" id="GO:0009279">
    <property type="term" value="C:cell outer membrane"/>
    <property type="evidence" value="ECO:0007669"/>
    <property type="project" value="UniProtKB-SubCell"/>
</dbReference>
<protein>
    <submittedName>
        <fullName evidence="9">Glycan metabolism protein</fullName>
    </submittedName>
</protein>
<comment type="similarity">
    <text evidence="2">Belongs to the SusD family.</text>
</comment>
<name>A0A8E1QYN6_9BACT</name>
<evidence type="ECO:0000259" key="8">
    <source>
        <dbReference type="Pfam" id="PF14322"/>
    </source>
</evidence>
<dbReference type="Pfam" id="PF07980">
    <property type="entry name" value="SusD_RagB"/>
    <property type="match status" value="1"/>
</dbReference>
<dbReference type="OrthoDB" id="617686at2"/>
<evidence type="ECO:0000256" key="1">
    <source>
        <dbReference type="ARBA" id="ARBA00004442"/>
    </source>
</evidence>
<dbReference type="InterPro" id="IPR033985">
    <property type="entry name" value="SusD-like_N"/>
</dbReference>
<gene>
    <name evidence="9" type="ORF">ACU52_03780</name>
</gene>
<evidence type="ECO:0000256" key="6">
    <source>
        <dbReference type="SAM" id="SignalP"/>
    </source>
</evidence>
<keyword evidence="5" id="KW-0998">Cell outer membrane</keyword>
<dbReference type="Pfam" id="PF14322">
    <property type="entry name" value="SusD-like_3"/>
    <property type="match status" value="1"/>
</dbReference>
<feature type="domain" description="SusD-like N-terminal" evidence="8">
    <location>
        <begin position="23"/>
        <end position="217"/>
    </location>
</feature>
<evidence type="ECO:0000256" key="3">
    <source>
        <dbReference type="ARBA" id="ARBA00022729"/>
    </source>
</evidence>
<dbReference type="Proteomes" id="UP000036951">
    <property type="component" value="Unassembled WGS sequence"/>
</dbReference>
<dbReference type="EMBL" id="LFQU01000004">
    <property type="protein sequence ID" value="KOO69220.1"/>
    <property type="molecule type" value="Genomic_DNA"/>
</dbReference>
<dbReference type="InterPro" id="IPR012944">
    <property type="entry name" value="SusD_RagB_dom"/>
</dbReference>
<dbReference type="PROSITE" id="PS51257">
    <property type="entry name" value="PROKAR_LIPOPROTEIN"/>
    <property type="match status" value="1"/>
</dbReference>
<comment type="subcellular location">
    <subcellularLocation>
        <location evidence="1">Cell outer membrane</location>
    </subcellularLocation>
</comment>
<evidence type="ECO:0000256" key="4">
    <source>
        <dbReference type="ARBA" id="ARBA00023136"/>
    </source>
</evidence>
<dbReference type="RefSeq" id="WP_053397816.1">
    <property type="nucleotide sequence ID" value="NZ_LFQU01000004.1"/>
</dbReference>
<dbReference type="AlphaFoldDB" id="A0A8E1QYN6"/>
<reference evidence="9 10" key="1">
    <citation type="submission" date="2015-06" db="EMBL/GenBank/DDBJ databases">
        <title>Prevotella sp. 109, sp. nov., a novel member of the family Prevotellaceae isolated from human faeces.</title>
        <authorList>
            <person name="Shkoporov A.N."/>
            <person name="Chaplin A.V."/>
            <person name="Kafarskaia L.I."/>
            <person name="Efimov B.A."/>
        </authorList>
    </citation>
    <scope>NUCLEOTIDE SEQUENCE [LARGE SCALE GENOMIC DNA]</scope>
    <source>
        <strain evidence="9 10">109</strain>
    </source>
</reference>
<dbReference type="Gene3D" id="1.25.40.390">
    <property type="match status" value="1"/>
</dbReference>
<evidence type="ECO:0000313" key="9">
    <source>
        <dbReference type="EMBL" id="KOO69220.1"/>
    </source>
</evidence>
<evidence type="ECO:0000256" key="5">
    <source>
        <dbReference type="ARBA" id="ARBA00023237"/>
    </source>
</evidence>
<feature type="signal peptide" evidence="6">
    <location>
        <begin position="1"/>
        <end position="19"/>
    </location>
</feature>
<keyword evidence="3 6" id="KW-0732">Signal</keyword>
<organism evidence="9 10">
    <name type="scientific">Xylanibacter rarus</name>
    <dbReference type="NCBI Taxonomy" id="1676614"/>
    <lineage>
        <taxon>Bacteria</taxon>
        <taxon>Pseudomonadati</taxon>
        <taxon>Bacteroidota</taxon>
        <taxon>Bacteroidia</taxon>
        <taxon>Bacteroidales</taxon>
        <taxon>Prevotellaceae</taxon>
        <taxon>Xylanibacter</taxon>
    </lineage>
</organism>
<dbReference type="InterPro" id="IPR011990">
    <property type="entry name" value="TPR-like_helical_dom_sf"/>
</dbReference>
<evidence type="ECO:0000259" key="7">
    <source>
        <dbReference type="Pfam" id="PF07980"/>
    </source>
</evidence>
<sequence>MKSKILFAFGMLSVFTLSGCSDDFLDLTPPTDTVGEYFNTQEHVEEALVAAYNPLQWPDWGNGYYCPINLMSDIMADDIWVGGSSKTDNQFWHLMMNFEALPNQTPAGLWTDEYSGVKRANDVLSYINDSRDELSQDFIDKASAEARVLRAYYYNNLWKFWGNIPFFTDNLEAMPYTAPQLKADEVYENVITDLKDVLDKNLLPMKADESELGRVTQAMGYMLYTEMVMYQNDESRYGQALQYMRDIISSGLYDLNPDYAALWKESGEWCQESIWEINYKSENAVRSYSNPLASGGTVLPRLISPNQWVDGTAGVAGGWGFCPVRTETYERYAGNDTRRDATCFNAAANGEYNKRYQDTGFFLAKYIATPDGNAGQKADADLNFNNNLRVYRYAECLLNAAELILKTGGDQAEALRYVNLVRQRAHIATLESVSEDIIIRERQLEFVGEGKRYWDLVRTGKAPQVLVPDEYGYRTNTWSESKKYLPIPDTEMSSDPNLKQNDY</sequence>
<accession>A0A8E1QYN6</accession>
<evidence type="ECO:0000256" key="2">
    <source>
        <dbReference type="ARBA" id="ARBA00006275"/>
    </source>
</evidence>
<feature type="chain" id="PRO_5034363927" evidence="6">
    <location>
        <begin position="20"/>
        <end position="503"/>
    </location>
</feature>
<keyword evidence="10" id="KW-1185">Reference proteome</keyword>
<comment type="caution">
    <text evidence="9">The sequence shown here is derived from an EMBL/GenBank/DDBJ whole genome shotgun (WGS) entry which is preliminary data.</text>
</comment>
<dbReference type="SUPFAM" id="SSF48452">
    <property type="entry name" value="TPR-like"/>
    <property type="match status" value="1"/>
</dbReference>
<feature type="domain" description="RagB/SusD" evidence="7">
    <location>
        <begin position="331"/>
        <end position="502"/>
    </location>
</feature>
<keyword evidence="4" id="KW-0472">Membrane</keyword>
<evidence type="ECO:0000313" key="10">
    <source>
        <dbReference type="Proteomes" id="UP000036951"/>
    </source>
</evidence>
<proteinExistence type="inferred from homology"/>